<dbReference type="GO" id="GO:0015288">
    <property type="term" value="F:porin activity"/>
    <property type="evidence" value="ECO:0007669"/>
    <property type="project" value="TreeGrafter"/>
</dbReference>
<dbReference type="InterPro" id="IPR005318">
    <property type="entry name" value="OM_porin_bac"/>
</dbReference>
<gene>
    <name evidence="4" type="ORF">SAMN05216247_114104</name>
</gene>
<protein>
    <submittedName>
        <fullName evidence="4">Outer membrane porin, OprD family</fullName>
    </submittedName>
</protein>
<evidence type="ECO:0000313" key="5">
    <source>
        <dbReference type="Proteomes" id="UP000182902"/>
    </source>
</evidence>
<organism evidence="4 5">
    <name type="scientific">Pseudomonas salomonii</name>
    <dbReference type="NCBI Taxonomy" id="191391"/>
    <lineage>
        <taxon>Bacteria</taxon>
        <taxon>Pseudomonadati</taxon>
        <taxon>Pseudomonadota</taxon>
        <taxon>Gammaproteobacteria</taxon>
        <taxon>Pseudomonadales</taxon>
        <taxon>Pseudomonadaceae</taxon>
        <taxon>Pseudomonas</taxon>
    </lineage>
</organism>
<dbReference type="PANTHER" id="PTHR34596">
    <property type="entry name" value="CHITOPORIN"/>
    <property type="match status" value="1"/>
</dbReference>
<dbReference type="InterPro" id="IPR023614">
    <property type="entry name" value="Porin_dom_sf"/>
</dbReference>
<dbReference type="Gene3D" id="2.40.160.10">
    <property type="entry name" value="Porin"/>
    <property type="match status" value="1"/>
</dbReference>
<dbReference type="Pfam" id="PF03573">
    <property type="entry name" value="OprD"/>
    <property type="match status" value="1"/>
</dbReference>
<proteinExistence type="inferred from homology"/>
<accession>A0A1H3UKA0</accession>
<keyword evidence="2" id="KW-0813">Transport</keyword>
<evidence type="ECO:0000256" key="2">
    <source>
        <dbReference type="ARBA" id="ARBA00022448"/>
    </source>
</evidence>
<evidence type="ECO:0000256" key="1">
    <source>
        <dbReference type="ARBA" id="ARBA00009075"/>
    </source>
</evidence>
<evidence type="ECO:0000313" key="4">
    <source>
        <dbReference type="EMBL" id="SDZ62265.1"/>
    </source>
</evidence>
<name>A0A1H3UKA0_9PSED</name>
<reference evidence="4 5" key="1">
    <citation type="submission" date="2016-10" db="EMBL/GenBank/DDBJ databases">
        <authorList>
            <person name="de Groot N.N."/>
        </authorList>
    </citation>
    <scope>NUCLEOTIDE SEQUENCE [LARGE SCALE GENOMIC DNA]</scope>
    <source>
        <strain evidence="4 5">ICMP 14252</strain>
    </source>
</reference>
<dbReference type="PANTHER" id="PTHR34596:SF2">
    <property type="entry name" value="CHITOPORIN"/>
    <property type="match status" value="1"/>
</dbReference>
<dbReference type="Proteomes" id="UP000182902">
    <property type="component" value="Unassembled WGS sequence"/>
</dbReference>
<dbReference type="GO" id="GO:0016020">
    <property type="term" value="C:membrane"/>
    <property type="evidence" value="ECO:0007669"/>
    <property type="project" value="InterPro"/>
</dbReference>
<dbReference type="AlphaFoldDB" id="A0A1H3UKA0"/>
<dbReference type="EMBL" id="FNOX01000014">
    <property type="protein sequence ID" value="SDZ62265.1"/>
    <property type="molecule type" value="Genomic_DNA"/>
</dbReference>
<sequence>MLDYRSGYTQGTLGFGVDASLWSAANLERGKGRLANGSDRTLVHSNGDAVSTWSRMAVADVRFRVSNTELNAGRFMADNPMLRSKDNRSLPSTFEGVSLVINEFDTVAVQAGYADRAVPRTGTDATKFVSTFGNRLYRGDRISYAGVNIQPWYGISTSVYASRFENVWDRYYVGITHRTGTAETIAWENVLTSYHTRDQGSRELGYIDNTIASYASTVTHGAHSFTLAYQKVFGNEYFDYPWETTANFNAISLYSDYNGPNETILDGEI</sequence>
<keyword evidence="3" id="KW-0732">Signal</keyword>
<evidence type="ECO:0000256" key="3">
    <source>
        <dbReference type="ARBA" id="ARBA00022729"/>
    </source>
</evidence>
<comment type="similarity">
    <text evidence="1">Belongs to the outer membrane porin (Opr) (TC 1.B.25) family.</text>
</comment>